<evidence type="ECO:0000313" key="3">
    <source>
        <dbReference type="Proteomes" id="UP000265520"/>
    </source>
</evidence>
<name>A0A392VE13_9FABA</name>
<accession>A0A392VE13</accession>
<reference evidence="2 3" key="1">
    <citation type="journal article" date="2018" name="Front. Plant Sci.">
        <title>Red Clover (Trifolium pratense) and Zigzag Clover (T. medium) - A Picture of Genomic Similarities and Differences.</title>
        <authorList>
            <person name="Dluhosova J."/>
            <person name="Istvanek J."/>
            <person name="Nedelnik J."/>
            <person name="Repkova J."/>
        </authorList>
    </citation>
    <scope>NUCLEOTIDE SEQUENCE [LARGE SCALE GENOMIC DNA]</scope>
    <source>
        <strain evidence="3">cv. 10/8</strain>
        <tissue evidence="2">Leaf</tissue>
    </source>
</reference>
<protein>
    <submittedName>
        <fullName evidence="2">Uncharacterized protein</fullName>
    </submittedName>
</protein>
<dbReference type="AlphaFoldDB" id="A0A392VE13"/>
<feature type="region of interest" description="Disordered" evidence="1">
    <location>
        <begin position="1"/>
        <end position="22"/>
    </location>
</feature>
<dbReference type="EMBL" id="LXQA011098344">
    <property type="protein sequence ID" value="MCI84740.1"/>
    <property type="molecule type" value="Genomic_DNA"/>
</dbReference>
<proteinExistence type="predicted"/>
<feature type="non-terminal residue" evidence="2">
    <location>
        <position position="1"/>
    </location>
</feature>
<dbReference type="Proteomes" id="UP000265520">
    <property type="component" value="Unassembled WGS sequence"/>
</dbReference>
<sequence>KSEPKNTNPDEPEPSPIGNDSYSVLQIWKQVVQRATPLLAPPPVEAT</sequence>
<comment type="caution">
    <text evidence="2">The sequence shown here is derived from an EMBL/GenBank/DDBJ whole genome shotgun (WGS) entry which is preliminary data.</text>
</comment>
<evidence type="ECO:0000256" key="1">
    <source>
        <dbReference type="SAM" id="MobiDB-lite"/>
    </source>
</evidence>
<organism evidence="2 3">
    <name type="scientific">Trifolium medium</name>
    <dbReference type="NCBI Taxonomy" id="97028"/>
    <lineage>
        <taxon>Eukaryota</taxon>
        <taxon>Viridiplantae</taxon>
        <taxon>Streptophyta</taxon>
        <taxon>Embryophyta</taxon>
        <taxon>Tracheophyta</taxon>
        <taxon>Spermatophyta</taxon>
        <taxon>Magnoliopsida</taxon>
        <taxon>eudicotyledons</taxon>
        <taxon>Gunneridae</taxon>
        <taxon>Pentapetalae</taxon>
        <taxon>rosids</taxon>
        <taxon>fabids</taxon>
        <taxon>Fabales</taxon>
        <taxon>Fabaceae</taxon>
        <taxon>Papilionoideae</taxon>
        <taxon>50 kb inversion clade</taxon>
        <taxon>NPAAA clade</taxon>
        <taxon>Hologalegina</taxon>
        <taxon>IRL clade</taxon>
        <taxon>Trifolieae</taxon>
        <taxon>Trifolium</taxon>
    </lineage>
</organism>
<evidence type="ECO:0000313" key="2">
    <source>
        <dbReference type="EMBL" id="MCI84740.1"/>
    </source>
</evidence>
<keyword evidence="3" id="KW-1185">Reference proteome</keyword>